<dbReference type="Proteomes" id="UP000799424">
    <property type="component" value="Unassembled WGS sequence"/>
</dbReference>
<reference evidence="1" key="1">
    <citation type="journal article" date="2020" name="Stud. Mycol.">
        <title>101 Dothideomycetes genomes: a test case for predicting lifestyles and emergence of pathogens.</title>
        <authorList>
            <person name="Haridas S."/>
            <person name="Albert R."/>
            <person name="Binder M."/>
            <person name="Bloem J."/>
            <person name="Labutti K."/>
            <person name="Salamov A."/>
            <person name="Andreopoulos B."/>
            <person name="Baker S."/>
            <person name="Barry K."/>
            <person name="Bills G."/>
            <person name="Bluhm B."/>
            <person name="Cannon C."/>
            <person name="Castanera R."/>
            <person name="Culley D."/>
            <person name="Daum C."/>
            <person name="Ezra D."/>
            <person name="Gonzalez J."/>
            <person name="Henrissat B."/>
            <person name="Kuo A."/>
            <person name="Liang C."/>
            <person name="Lipzen A."/>
            <person name="Lutzoni F."/>
            <person name="Magnuson J."/>
            <person name="Mondo S."/>
            <person name="Nolan M."/>
            <person name="Ohm R."/>
            <person name="Pangilinan J."/>
            <person name="Park H.-J."/>
            <person name="Ramirez L."/>
            <person name="Alfaro M."/>
            <person name="Sun H."/>
            <person name="Tritt A."/>
            <person name="Yoshinaga Y."/>
            <person name="Zwiers L.-H."/>
            <person name="Turgeon B."/>
            <person name="Goodwin S."/>
            <person name="Spatafora J."/>
            <person name="Crous P."/>
            <person name="Grigoriev I."/>
        </authorList>
    </citation>
    <scope>NUCLEOTIDE SEQUENCE</scope>
    <source>
        <strain evidence="1">CBS 113818</strain>
    </source>
</reference>
<protein>
    <submittedName>
        <fullName evidence="1">Uncharacterized protein</fullName>
    </submittedName>
</protein>
<dbReference type="EMBL" id="MU006254">
    <property type="protein sequence ID" value="KAF2818327.1"/>
    <property type="molecule type" value="Genomic_DNA"/>
</dbReference>
<proteinExistence type="predicted"/>
<accession>A0A6A6ZDQ5</accession>
<organism evidence="1 2">
    <name type="scientific">Ophiobolus disseminans</name>
    <dbReference type="NCBI Taxonomy" id="1469910"/>
    <lineage>
        <taxon>Eukaryota</taxon>
        <taxon>Fungi</taxon>
        <taxon>Dikarya</taxon>
        <taxon>Ascomycota</taxon>
        <taxon>Pezizomycotina</taxon>
        <taxon>Dothideomycetes</taxon>
        <taxon>Pleosporomycetidae</taxon>
        <taxon>Pleosporales</taxon>
        <taxon>Pleosporineae</taxon>
        <taxon>Phaeosphaeriaceae</taxon>
        <taxon>Ophiobolus</taxon>
    </lineage>
</organism>
<sequence>MYLRLVVLRIRTPKDTSHRRRAFTRAEIQPRTTVRDLRSENSRTVAGALTPPAGFGKGAEGSLEALFSRPCGRTLPVGLSFSSRALLQTCVHA</sequence>
<gene>
    <name evidence="1" type="ORF">CC86DRAFT_159351</name>
</gene>
<dbReference type="AlphaFoldDB" id="A0A6A6ZDQ5"/>
<name>A0A6A6ZDQ5_9PLEO</name>
<keyword evidence="2" id="KW-1185">Reference proteome</keyword>
<evidence type="ECO:0000313" key="2">
    <source>
        <dbReference type="Proteomes" id="UP000799424"/>
    </source>
</evidence>
<evidence type="ECO:0000313" key="1">
    <source>
        <dbReference type="EMBL" id="KAF2818327.1"/>
    </source>
</evidence>